<dbReference type="PANTHER" id="PTHR10949">
    <property type="entry name" value="LIPOYL SYNTHASE"/>
    <property type="match status" value="1"/>
</dbReference>
<sequence>MSVRLPTWIAERKLSLASLREVRQVMSAGGLHTVCDEARCPNRSECFSRRTATFLIMGDTCTRNCRYCSIAHGKPLPLDPEEPRRLAQAARELGLRHVVVTSVDRDDLPDGGASHFARVIAALRELEPPVTVEVLTPDFRGLLSAVDTVIAAGPDVYNHNVETVPRLYPQVRRQGRYQWALAVLARVAEKAPKMVRKSGIMVGLGETKEEVQQVLRDLRAVNCQVVTVGQYLQPTGKQVPVARYWHPQEFDEIAEYGASLGLEVIAGPFVRSSYHAEEAFLNVRKGEKKPVVLR</sequence>
<dbReference type="EMBL" id="JMFG01000035">
    <property type="protein sequence ID" value="KDA53071.1"/>
    <property type="molecule type" value="Genomic_DNA"/>
</dbReference>
<comment type="function">
    <text evidence="9">Catalyzes the radical-mediated insertion of two sulfur atoms into the C-6 and C-8 positions of the octanoyl moiety bound to the lipoyl domains of lipoate-dependent enzymes, thereby converting the octanoylated domains into lipoylated derivatives.</text>
</comment>
<evidence type="ECO:0000256" key="3">
    <source>
        <dbReference type="ARBA" id="ARBA00022679"/>
    </source>
</evidence>
<dbReference type="Proteomes" id="UP000027284">
    <property type="component" value="Unassembled WGS sequence"/>
</dbReference>
<keyword evidence="5 9" id="KW-0479">Metal-binding</keyword>
<keyword evidence="2 9" id="KW-0963">Cytoplasm</keyword>
<dbReference type="UniPathway" id="UPA00538">
    <property type="reaction ID" value="UER00593"/>
</dbReference>
<feature type="binding site" evidence="9">
    <location>
        <position position="35"/>
    </location>
    <ligand>
        <name>[4Fe-4S] cluster</name>
        <dbReference type="ChEBI" id="CHEBI:49883"/>
        <label>1</label>
    </ligand>
</feature>
<dbReference type="GO" id="GO:0046872">
    <property type="term" value="F:metal ion binding"/>
    <property type="evidence" value="ECO:0007669"/>
    <property type="project" value="UniProtKB-KW"/>
</dbReference>
<dbReference type="STRING" id="1312852.EG19_08120"/>
<feature type="binding site" evidence="9">
    <location>
        <position position="61"/>
    </location>
    <ligand>
        <name>[4Fe-4S] cluster</name>
        <dbReference type="ChEBI" id="CHEBI:49883"/>
        <label>2</label>
        <note>4Fe-4S-S-AdoMet</note>
    </ligand>
</feature>
<keyword evidence="7 9" id="KW-0411">Iron-sulfur</keyword>
<dbReference type="InterPro" id="IPR006638">
    <property type="entry name" value="Elp3/MiaA/NifB-like_rSAM"/>
</dbReference>
<protein>
    <recommendedName>
        <fullName evidence="9">Lipoyl synthase</fullName>
        <ecNumber evidence="9">2.8.1.8</ecNumber>
    </recommendedName>
    <alternativeName>
        <fullName evidence="9">Lip-syn</fullName>
        <shortName evidence="9">LS</shortName>
    </alternativeName>
    <alternativeName>
        <fullName evidence="9">Lipoate synthase</fullName>
    </alternativeName>
    <alternativeName>
        <fullName evidence="9">Lipoic acid synthase</fullName>
    </alternativeName>
    <alternativeName>
        <fullName evidence="9">Sulfur insertion protein LipA</fullName>
    </alternativeName>
</protein>
<dbReference type="InterPro" id="IPR013785">
    <property type="entry name" value="Aldolase_TIM"/>
</dbReference>
<organism evidence="11 12">
    <name type="scientific">Thermoanaerobaculum aquaticum</name>
    <dbReference type="NCBI Taxonomy" id="1312852"/>
    <lineage>
        <taxon>Bacteria</taxon>
        <taxon>Pseudomonadati</taxon>
        <taxon>Acidobacteriota</taxon>
        <taxon>Thermoanaerobaculia</taxon>
        <taxon>Thermoanaerobaculales</taxon>
        <taxon>Thermoanaerobaculaceae</taxon>
        <taxon>Thermoanaerobaculum</taxon>
    </lineage>
</organism>
<comment type="subcellular location">
    <subcellularLocation>
        <location evidence="9">Cytoplasm</location>
    </subcellularLocation>
</comment>
<comment type="similarity">
    <text evidence="9">Belongs to the radical SAM superfamily. Lipoyl synthase family.</text>
</comment>
<comment type="cofactor">
    <cofactor evidence="9">
        <name>[4Fe-4S] cluster</name>
        <dbReference type="ChEBI" id="CHEBI:49883"/>
    </cofactor>
    <text evidence="9">Binds 2 [4Fe-4S] clusters per subunit. One cluster is coordinated with 3 cysteines and an exchangeable S-adenosyl-L-methionine.</text>
</comment>
<dbReference type="AlphaFoldDB" id="A0A062XY64"/>
<dbReference type="InterPro" id="IPR003698">
    <property type="entry name" value="Lipoyl_synth"/>
</dbReference>
<keyword evidence="1 9" id="KW-0004">4Fe-4S</keyword>
<evidence type="ECO:0000256" key="5">
    <source>
        <dbReference type="ARBA" id="ARBA00022723"/>
    </source>
</evidence>
<dbReference type="InterPro" id="IPR007197">
    <property type="entry name" value="rSAM"/>
</dbReference>
<feature type="binding site" evidence="9">
    <location>
        <position position="68"/>
    </location>
    <ligand>
        <name>[4Fe-4S] cluster</name>
        <dbReference type="ChEBI" id="CHEBI:49883"/>
        <label>2</label>
        <note>4Fe-4S-S-AdoMet</note>
    </ligand>
</feature>
<dbReference type="SMART" id="SM00729">
    <property type="entry name" value="Elp3"/>
    <property type="match status" value="1"/>
</dbReference>
<dbReference type="Gene3D" id="3.20.20.70">
    <property type="entry name" value="Aldolase class I"/>
    <property type="match status" value="1"/>
</dbReference>
<feature type="binding site" evidence="9">
    <location>
        <position position="273"/>
    </location>
    <ligand>
        <name>[4Fe-4S] cluster</name>
        <dbReference type="ChEBI" id="CHEBI:49883"/>
        <label>1</label>
    </ligand>
</feature>
<dbReference type="RefSeq" id="WP_038050324.1">
    <property type="nucleotide sequence ID" value="NZ_JMFG01000035.1"/>
</dbReference>
<dbReference type="NCBIfam" id="NF004019">
    <property type="entry name" value="PRK05481.1"/>
    <property type="match status" value="1"/>
</dbReference>
<evidence type="ECO:0000313" key="12">
    <source>
        <dbReference type="Proteomes" id="UP000027284"/>
    </source>
</evidence>
<dbReference type="GO" id="GO:0005737">
    <property type="term" value="C:cytoplasm"/>
    <property type="evidence" value="ECO:0007669"/>
    <property type="project" value="UniProtKB-SubCell"/>
</dbReference>
<dbReference type="HAMAP" id="MF_00206">
    <property type="entry name" value="Lipoyl_synth"/>
    <property type="match status" value="1"/>
</dbReference>
<keyword evidence="3 9" id="KW-0808">Transferase</keyword>
<dbReference type="NCBIfam" id="NF009544">
    <property type="entry name" value="PRK12928.1"/>
    <property type="match status" value="1"/>
</dbReference>
<keyword evidence="4 9" id="KW-0949">S-adenosyl-L-methionine</keyword>
<accession>A0A062XY64</accession>
<dbReference type="SFLD" id="SFLDG01058">
    <property type="entry name" value="lipoyl_synthase_like"/>
    <property type="match status" value="1"/>
</dbReference>
<gene>
    <name evidence="9" type="primary">lipA</name>
    <name evidence="11" type="ORF">EG19_08120</name>
</gene>
<feature type="domain" description="Radical SAM core" evidence="10">
    <location>
        <begin position="47"/>
        <end position="263"/>
    </location>
</feature>
<dbReference type="GO" id="GO:0051539">
    <property type="term" value="F:4 iron, 4 sulfur cluster binding"/>
    <property type="evidence" value="ECO:0007669"/>
    <property type="project" value="UniProtKB-UniRule"/>
</dbReference>
<dbReference type="SFLD" id="SFLDS00029">
    <property type="entry name" value="Radical_SAM"/>
    <property type="match status" value="1"/>
</dbReference>
<evidence type="ECO:0000256" key="7">
    <source>
        <dbReference type="ARBA" id="ARBA00023014"/>
    </source>
</evidence>
<dbReference type="Pfam" id="PF04055">
    <property type="entry name" value="Radical_SAM"/>
    <property type="match status" value="1"/>
</dbReference>
<evidence type="ECO:0000256" key="9">
    <source>
        <dbReference type="HAMAP-Rule" id="MF_00206"/>
    </source>
</evidence>
<dbReference type="OrthoDB" id="9787898at2"/>
<evidence type="ECO:0000313" key="11">
    <source>
        <dbReference type="EMBL" id="KDA53071.1"/>
    </source>
</evidence>
<dbReference type="CDD" id="cd01335">
    <property type="entry name" value="Radical_SAM"/>
    <property type="match status" value="1"/>
</dbReference>
<comment type="caution">
    <text evidence="11">The sequence shown here is derived from an EMBL/GenBank/DDBJ whole genome shotgun (WGS) entry which is preliminary data.</text>
</comment>
<comment type="catalytic activity">
    <reaction evidence="8 9">
        <text>[[Fe-S] cluster scaffold protein carrying a second [4Fe-4S](2+) cluster] + N(6)-octanoyl-L-lysyl-[protein] + 2 oxidized [2Fe-2S]-[ferredoxin] + 2 S-adenosyl-L-methionine + 4 H(+) = [[Fe-S] cluster scaffold protein] + N(6)-[(R)-dihydrolipoyl]-L-lysyl-[protein] + 4 Fe(3+) + 2 hydrogen sulfide + 2 5'-deoxyadenosine + 2 L-methionine + 2 reduced [2Fe-2S]-[ferredoxin]</text>
        <dbReference type="Rhea" id="RHEA:16585"/>
        <dbReference type="Rhea" id="RHEA-COMP:9928"/>
        <dbReference type="Rhea" id="RHEA-COMP:10000"/>
        <dbReference type="Rhea" id="RHEA-COMP:10001"/>
        <dbReference type="Rhea" id="RHEA-COMP:10475"/>
        <dbReference type="Rhea" id="RHEA-COMP:14568"/>
        <dbReference type="Rhea" id="RHEA-COMP:14569"/>
        <dbReference type="ChEBI" id="CHEBI:15378"/>
        <dbReference type="ChEBI" id="CHEBI:17319"/>
        <dbReference type="ChEBI" id="CHEBI:29034"/>
        <dbReference type="ChEBI" id="CHEBI:29919"/>
        <dbReference type="ChEBI" id="CHEBI:33722"/>
        <dbReference type="ChEBI" id="CHEBI:33737"/>
        <dbReference type="ChEBI" id="CHEBI:33738"/>
        <dbReference type="ChEBI" id="CHEBI:57844"/>
        <dbReference type="ChEBI" id="CHEBI:59789"/>
        <dbReference type="ChEBI" id="CHEBI:78809"/>
        <dbReference type="ChEBI" id="CHEBI:83100"/>
        <dbReference type="EC" id="2.8.1.8"/>
    </reaction>
</comment>
<dbReference type="PROSITE" id="PS51918">
    <property type="entry name" value="RADICAL_SAM"/>
    <property type="match status" value="1"/>
</dbReference>
<dbReference type="GO" id="GO:0016992">
    <property type="term" value="F:lipoate synthase activity"/>
    <property type="evidence" value="ECO:0007669"/>
    <property type="project" value="UniProtKB-UniRule"/>
</dbReference>
<dbReference type="PANTHER" id="PTHR10949:SF0">
    <property type="entry name" value="LIPOYL SYNTHASE, MITOCHONDRIAL"/>
    <property type="match status" value="1"/>
</dbReference>
<reference evidence="11 12" key="1">
    <citation type="submission" date="2014-04" db="EMBL/GenBank/DDBJ databases">
        <title>The Genome Sequence of Thermoanaerobaculum aquaticum MP-01, The First Cultivated Group 23 Acidobacterium.</title>
        <authorList>
            <person name="Stamps B.W."/>
            <person name="Losey N.A."/>
            <person name="Lawson P.A."/>
            <person name="Stevenson B.S."/>
        </authorList>
    </citation>
    <scope>NUCLEOTIDE SEQUENCE [LARGE SCALE GENOMIC DNA]</scope>
    <source>
        <strain evidence="11 12">MP-01</strain>
    </source>
</reference>
<dbReference type="NCBIfam" id="TIGR00510">
    <property type="entry name" value="lipA"/>
    <property type="match status" value="1"/>
</dbReference>
<name>A0A062XY64_9BACT</name>
<dbReference type="FunFam" id="3.20.20.70:FF:000186">
    <property type="entry name" value="Lipoyl synthase"/>
    <property type="match status" value="1"/>
</dbReference>
<dbReference type="GO" id="GO:0009249">
    <property type="term" value="P:protein lipoylation"/>
    <property type="evidence" value="ECO:0007669"/>
    <property type="project" value="UniProtKB-UniRule"/>
</dbReference>
<evidence type="ECO:0000256" key="4">
    <source>
        <dbReference type="ARBA" id="ARBA00022691"/>
    </source>
</evidence>
<dbReference type="SUPFAM" id="SSF102114">
    <property type="entry name" value="Radical SAM enzymes"/>
    <property type="match status" value="1"/>
</dbReference>
<evidence type="ECO:0000259" key="10">
    <source>
        <dbReference type="PROSITE" id="PS51918"/>
    </source>
</evidence>
<evidence type="ECO:0000256" key="1">
    <source>
        <dbReference type="ARBA" id="ARBA00022485"/>
    </source>
</evidence>
<feature type="binding site" evidence="9">
    <location>
        <position position="46"/>
    </location>
    <ligand>
        <name>[4Fe-4S] cluster</name>
        <dbReference type="ChEBI" id="CHEBI:49883"/>
        <label>1</label>
    </ligand>
</feature>
<evidence type="ECO:0000256" key="2">
    <source>
        <dbReference type="ARBA" id="ARBA00022490"/>
    </source>
</evidence>
<comment type="pathway">
    <text evidence="9">Protein modification; protein lipoylation via endogenous pathway; protein N(6)-(lipoyl)lysine from octanoyl-[acyl-carrier-protein]: step 2/2.</text>
</comment>
<keyword evidence="12" id="KW-1185">Reference proteome</keyword>
<feature type="binding site" evidence="9">
    <location>
        <position position="40"/>
    </location>
    <ligand>
        <name>[4Fe-4S] cluster</name>
        <dbReference type="ChEBI" id="CHEBI:49883"/>
        <label>1</label>
    </ligand>
</feature>
<dbReference type="InterPro" id="IPR058240">
    <property type="entry name" value="rSAM_sf"/>
</dbReference>
<dbReference type="PIRSF" id="PIRSF005963">
    <property type="entry name" value="Lipoyl_synth"/>
    <property type="match status" value="1"/>
</dbReference>
<evidence type="ECO:0000256" key="6">
    <source>
        <dbReference type="ARBA" id="ARBA00023004"/>
    </source>
</evidence>
<keyword evidence="6 9" id="KW-0408">Iron</keyword>
<proteinExistence type="inferred from homology"/>
<dbReference type="EC" id="2.8.1.8" evidence="9"/>
<dbReference type="SFLD" id="SFLDF00271">
    <property type="entry name" value="lipoyl_synthase"/>
    <property type="match status" value="1"/>
</dbReference>
<feature type="binding site" evidence="9">
    <location>
        <position position="65"/>
    </location>
    <ligand>
        <name>[4Fe-4S] cluster</name>
        <dbReference type="ChEBI" id="CHEBI:49883"/>
        <label>2</label>
        <note>4Fe-4S-S-AdoMet</note>
    </ligand>
</feature>
<evidence type="ECO:0000256" key="8">
    <source>
        <dbReference type="ARBA" id="ARBA00047326"/>
    </source>
</evidence>